<keyword evidence="3" id="KW-0812">Transmembrane</keyword>
<feature type="chain" id="PRO_5004717458" description="Protein sleepless" evidence="4">
    <location>
        <begin position="21"/>
        <end position="139"/>
    </location>
</feature>
<evidence type="ECO:0000256" key="2">
    <source>
        <dbReference type="ARBA" id="ARBA00023180"/>
    </source>
</evidence>
<dbReference type="AlphaFoldDB" id="V4ASK0"/>
<dbReference type="OMA" id="IDCHQCA"/>
<dbReference type="SUPFAM" id="SSF57302">
    <property type="entry name" value="Snake toxin-like"/>
    <property type="match status" value="1"/>
</dbReference>
<dbReference type="RefSeq" id="XP_009051668.1">
    <property type="nucleotide sequence ID" value="XM_009053420.1"/>
</dbReference>
<gene>
    <name evidence="5" type="ORF">LOTGIDRAFT_228378</name>
</gene>
<dbReference type="PANTHER" id="PTHR33562">
    <property type="entry name" value="ATILLA, ISOFORM B-RELATED-RELATED"/>
    <property type="match status" value="1"/>
</dbReference>
<dbReference type="Proteomes" id="UP000030746">
    <property type="component" value="Unassembled WGS sequence"/>
</dbReference>
<dbReference type="EMBL" id="KB201304">
    <property type="protein sequence ID" value="ESO97825.1"/>
    <property type="molecule type" value="Genomic_DNA"/>
</dbReference>
<keyword evidence="6" id="KW-1185">Reference proteome</keyword>
<dbReference type="OrthoDB" id="6420171at2759"/>
<keyword evidence="3" id="KW-1133">Transmembrane helix</keyword>
<dbReference type="GO" id="GO:0032222">
    <property type="term" value="P:regulation of synaptic transmission, cholinergic"/>
    <property type="evidence" value="ECO:0007669"/>
    <property type="project" value="InterPro"/>
</dbReference>
<evidence type="ECO:0000256" key="4">
    <source>
        <dbReference type="SAM" id="SignalP"/>
    </source>
</evidence>
<feature type="signal peptide" evidence="4">
    <location>
        <begin position="1"/>
        <end position="20"/>
    </location>
</feature>
<dbReference type="Pfam" id="PF17064">
    <property type="entry name" value="QVR"/>
    <property type="match status" value="1"/>
</dbReference>
<protein>
    <recommendedName>
        <fullName evidence="7">Protein sleepless</fullName>
    </recommendedName>
</protein>
<dbReference type="GeneID" id="20247641"/>
<evidence type="ECO:0000256" key="1">
    <source>
        <dbReference type="ARBA" id="ARBA00022729"/>
    </source>
</evidence>
<dbReference type="HOGENOM" id="CLU_1847380_0_0_1"/>
<feature type="transmembrane region" description="Helical" evidence="3">
    <location>
        <begin position="117"/>
        <end position="137"/>
    </location>
</feature>
<reference evidence="5 6" key="1">
    <citation type="journal article" date="2013" name="Nature">
        <title>Insights into bilaterian evolution from three spiralian genomes.</title>
        <authorList>
            <person name="Simakov O."/>
            <person name="Marletaz F."/>
            <person name="Cho S.J."/>
            <person name="Edsinger-Gonzales E."/>
            <person name="Havlak P."/>
            <person name="Hellsten U."/>
            <person name="Kuo D.H."/>
            <person name="Larsson T."/>
            <person name="Lv J."/>
            <person name="Arendt D."/>
            <person name="Savage R."/>
            <person name="Osoegawa K."/>
            <person name="de Jong P."/>
            <person name="Grimwood J."/>
            <person name="Chapman J.A."/>
            <person name="Shapiro H."/>
            <person name="Aerts A."/>
            <person name="Otillar R.P."/>
            <person name="Terry A.Y."/>
            <person name="Boore J.L."/>
            <person name="Grigoriev I.V."/>
            <person name="Lindberg D.R."/>
            <person name="Seaver E.C."/>
            <person name="Weisblat D.A."/>
            <person name="Putnam N.H."/>
            <person name="Rokhsar D.S."/>
        </authorList>
    </citation>
    <scope>NUCLEOTIDE SEQUENCE [LARGE SCALE GENOMIC DNA]</scope>
</reference>
<dbReference type="InterPro" id="IPR031424">
    <property type="entry name" value="QVR-like"/>
</dbReference>
<evidence type="ECO:0000313" key="5">
    <source>
        <dbReference type="EMBL" id="ESO97825.1"/>
    </source>
</evidence>
<evidence type="ECO:0000256" key="3">
    <source>
        <dbReference type="SAM" id="Phobius"/>
    </source>
</evidence>
<dbReference type="InterPro" id="IPR050975">
    <property type="entry name" value="Sleep_regulator"/>
</dbReference>
<dbReference type="KEGG" id="lgi:LOTGIDRAFT_228378"/>
<accession>V4ASK0</accession>
<evidence type="ECO:0000313" key="6">
    <source>
        <dbReference type="Proteomes" id="UP000030746"/>
    </source>
</evidence>
<dbReference type="InterPro" id="IPR045860">
    <property type="entry name" value="Snake_toxin-like_sf"/>
</dbReference>
<keyword evidence="3" id="KW-0472">Membrane</keyword>
<dbReference type="CTD" id="20247641"/>
<name>V4ASK0_LOTGI</name>
<keyword evidence="2" id="KW-0325">Glycoprotein</keyword>
<proteinExistence type="predicted"/>
<dbReference type="GO" id="GO:0030431">
    <property type="term" value="P:sleep"/>
    <property type="evidence" value="ECO:0007669"/>
    <property type="project" value="InterPro"/>
</dbReference>
<organism evidence="5 6">
    <name type="scientific">Lottia gigantea</name>
    <name type="common">Giant owl limpet</name>
    <dbReference type="NCBI Taxonomy" id="225164"/>
    <lineage>
        <taxon>Eukaryota</taxon>
        <taxon>Metazoa</taxon>
        <taxon>Spiralia</taxon>
        <taxon>Lophotrochozoa</taxon>
        <taxon>Mollusca</taxon>
        <taxon>Gastropoda</taxon>
        <taxon>Patellogastropoda</taxon>
        <taxon>Lottioidea</taxon>
        <taxon>Lottiidae</taxon>
        <taxon>Lottia</taxon>
    </lineage>
</organism>
<sequence>MEKLVIYFFSFSLLITIGTCLQCQQCTTLESPTCLDPYGEDNLDDCEDKHTHCVKYKTVIQLRDTGYIDGESRESVVVTRTCERRTGYSDGCTGTSANGGVVVKCLCSTDNCNSASYLPLNYFMILCSLLFTVFRVFSN</sequence>
<keyword evidence="1 4" id="KW-0732">Signal</keyword>
<evidence type="ECO:0008006" key="7">
    <source>
        <dbReference type="Google" id="ProtNLM"/>
    </source>
</evidence>